<name>A0ABR9T3I6_9SPHI</name>
<dbReference type="Proteomes" id="UP000618319">
    <property type="component" value="Unassembled WGS sequence"/>
</dbReference>
<dbReference type="PANTHER" id="PTHR38471:SF2">
    <property type="entry name" value="FOUR HELIX BUNDLE PROTEIN"/>
    <property type="match status" value="1"/>
</dbReference>
<reference evidence="1 2" key="1">
    <citation type="submission" date="2018-02" db="EMBL/GenBank/DDBJ databases">
        <title>Sphingobacterium KA21.</title>
        <authorList>
            <person name="Vasarhelyi B.M."/>
            <person name="Deshmukh S."/>
            <person name="Balint B."/>
            <person name="Kukolya J."/>
        </authorList>
    </citation>
    <scope>NUCLEOTIDE SEQUENCE [LARGE SCALE GENOMIC DNA]</scope>
    <source>
        <strain evidence="1 2">Ka21</strain>
    </source>
</reference>
<sequence length="103" mass="11643">MDLTEKLYKETEGLPDTEKFGLFVQTRKCAVSIPSNIAEGAGRNTKGEFINFLGIASGSASELQTQIELCRRFNYVDFDTAKQLDDTIEEVQKMIYNLIKSLR</sequence>
<dbReference type="InterPro" id="IPR036583">
    <property type="entry name" value="23S_rRNA_IVS_sf"/>
</dbReference>
<dbReference type="InterPro" id="IPR012657">
    <property type="entry name" value="23S_rRNA-intervening_sequence"/>
</dbReference>
<evidence type="ECO:0000313" key="2">
    <source>
        <dbReference type="Proteomes" id="UP000618319"/>
    </source>
</evidence>
<keyword evidence="2" id="KW-1185">Reference proteome</keyword>
<dbReference type="RefSeq" id="WP_231389875.1">
    <property type="nucleotide sequence ID" value="NZ_MU158689.1"/>
</dbReference>
<proteinExistence type="predicted"/>
<dbReference type="PANTHER" id="PTHR38471">
    <property type="entry name" value="FOUR HELIX BUNDLE PROTEIN"/>
    <property type="match status" value="1"/>
</dbReference>
<dbReference type="Gene3D" id="1.20.1440.60">
    <property type="entry name" value="23S rRNA-intervening sequence"/>
    <property type="match status" value="1"/>
</dbReference>
<dbReference type="SUPFAM" id="SSF158446">
    <property type="entry name" value="IVS-encoded protein-like"/>
    <property type="match status" value="1"/>
</dbReference>
<gene>
    <name evidence="1" type="ORF">C4F40_01685</name>
</gene>
<dbReference type="CDD" id="cd16377">
    <property type="entry name" value="23S_rRNA_IVP_like"/>
    <property type="match status" value="1"/>
</dbReference>
<accession>A0ABR9T3I6</accession>
<dbReference type="Pfam" id="PF05635">
    <property type="entry name" value="23S_rRNA_IVP"/>
    <property type="match status" value="1"/>
</dbReference>
<dbReference type="EMBL" id="PSKQ01000010">
    <property type="protein sequence ID" value="MBE8719439.1"/>
    <property type="molecule type" value="Genomic_DNA"/>
</dbReference>
<comment type="caution">
    <text evidence="1">The sequence shown here is derived from an EMBL/GenBank/DDBJ whole genome shotgun (WGS) entry which is preliminary data.</text>
</comment>
<organism evidence="1 2">
    <name type="scientific">Sphingobacterium pedocola</name>
    <dbReference type="NCBI Taxonomy" id="2082722"/>
    <lineage>
        <taxon>Bacteria</taxon>
        <taxon>Pseudomonadati</taxon>
        <taxon>Bacteroidota</taxon>
        <taxon>Sphingobacteriia</taxon>
        <taxon>Sphingobacteriales</taxon>
        <taxon>Sphingobacteriaceae</taxon>
        <taxon>Sphingobacterium</taxon>
    </lineage>
</organism>
<dbReference type="NCBIfam" id="TIGR02436">
    <property type="entry name" value="four helix bundle protein"/>
    <property type="match status" value="1"/>
</dbReference>
<evidence type="ECO:0000313" key="1">
    <source>
        <dbReference type="EMBL" id="MBE8719439.1"/>
    </source>
</evidence>
<protein>
    <submittedName>
        <fullName evidence="1">Four helix bundle protein</fullName>
    </submittedName>
</protein>